<protein>
    <submittedName>
        <fullName evidence="1">Uncharacterized protein</fullName>
    </submittedName>
</protein>
<accession>A0ABN8S9K9</accession>
<reference evidence="1 2" key="1">
    <citation type="submission" date="2022-05" db="EMBL/GenBank/DDBJ databases">
        <authorList>
            <consortium name="Genoscope - CEA"/>
            <person name="William W."/>
        </authorList>
    </citation>
    <scope>NUCLEOTIDE SEQUENCE [LARGE SCALE GENOMIC DNA]</scope>
</reference>
<name>A0ABN8S9K9_9CNID</name>
<keyword evidence="2" id="KW-1185">Reference proteome</keyword>
<dbReference type="Proteomes" id="UP001159427">
    <property type="component" value="Unassembled WGS sequence"/>
</dbReference>
<proteinExistence type="predicted"/>
<sequence length="318" mass="36266">METCSETCNATTFKKKEPMGDSQGVVKLDWNFEGWRDKTKAIKEEIKRQSEANELFFVKNAKKINLADLQESTGNIYTFGIMGMSGSAVVNLLRHVIMEYREKDSGPFYLKFAADKKFKVELMPTPLLPGNGLIKVVGRLEYYDYPEMCLLLSKSGVTSKGLGDMCYKLNTSGMKSALFNAVSPMNELHFMLLFEIARRLVRGADGKPISTDPPLDLLPVGVIIGRIIEMLRLEKDAALSYERLFGAQQELNWFTEPNIILKRKKMQAINSLYFEKFVKGQADEVPFIRRFLEENKNGYIIRTLQGYLDELEEVFGKM</sequence>
<gene>
    <name evidence="1" type="ORF">PEVE_00017641</name>
</gene>
<organism evidence="1 2">
    <name type="scientific">Porites evermanni</name>
    <dbReference type="NCBI Taxonomy" id="104178"/>
    <lineage>
        <taxon>Eukaryota</taxon>
        <taxon>Metazoa</taxon>
        <taxon>Cnidaria</taxon>
        <taxon>Anthozoa</taxon>
        <taxon>Hexacorallia</taxon>
        <taxon>Scleractinia</taxon>
        <taxon>Fungiina</taxon>
        <taxon>Poritidae</taxon>
        <taxon>Porites</taxon>
    </lineage>
</organism>
<comment type="caution">
    <text evidence="1">The sequence shown here is derived from an EMBL/GenBank/DDBJ whole genome shotgun (WGS) entry which is preliminary data.</text>
</comment>
<evidence type="ECO:0000313" key="2">
    <source>
        <dbReference type="Proteomes" id="UP001159427"/>
    </source>
</evidence>
<evidence type="ECO:0000313" key="1">
    <source>
        <dbReference type="EMBL" id="CAH3187406.1"/>
    </source>
</evidence>
<dbReference type="EMBL" id="CALNXI010002416">
    <property type="protein sequence ID" value="CAH3187406.1"/>
    <property type="molecule type" value="Genomic_DNA"/>
</dbReference>